<reference evidence="8 9" key="2">
    <citation type="submission" date="2016-08" db="EMBL/GenBank/DDBJ databases">
        <title>Pervasive Adenine N6-methylation of Active Genes in Fungi.</title>
        <authorList>
            <consortium name="DOE Joint Genome Institute"/>
            <person name="Mondo S.J."/>
            <person name="Dannebaum R.O."/>
            <person name="Kuo R.C."/>
            <person name="Labutti K."/>
            <person name="Haridas S."/>
            <person name="Kuo A."/>
            <person name="Salamov A."/>
            <person name="Ahrendt S.R."/>
            <person name="Lipzen A."/>
            <person name="Sullivan W."/>
            <person name="Andreopoulos W.B."/>
            <person name="Clum A."/>
            <person name="Lindquist E."/>
            <person name="Daum C."/>
            <person name="Ramamoorthy G.K."/>
            <person name="Gryganskyi A."/>
            <person name="Culley D."/>
            <person name="Magnuson J.K."/>
            <person name="James T.Y."/>
            <person name="O'Malley M.A."/>
            <person name="Stajich J.E."/>
            <person name="Spatafora J.W."/>
            <person name="Visel A."/>
            <person name="Grigoriev I.V."/>
        </authorList>
    </citation>
    <scope>NUCLEOTIDE SEQUENCE [LARGE SCALE GENOMIC DNA]</scope>
    <source>
        <strain evidence="8 9">S4</strain>
    </source>
</reference>
<dbReference type="PANTHER" id="PTHR43806:SF11">
    <property type="entry name" value="CEREVISIN-RELATED"/>
    <property type="match status" value="1"/>
</dbReference>
<dbReference type="GO" id="GO:0004252">
    <property type="term" value="F:serine-type endopeptidase activity"/>
    <property type="evidence" value="ECO:0007669"/>
    <property type="project" value="UniProtKB-UniRule"/>
</dbReference>
<feature type="region of interest" description="Disordered" evidence="6">
    <location>
        <begin position="227"/>
        <end position="253"/>
    </location>
</feature>
<evidence type="ECO:0000256" key="5">
    <source>
        <dbReference type="PROSITE-ProRule" id="PRU01240"/>
    </source>
</evidence>
<evidence type="ECO:0000256" key="2">
    <source>
        <dbReference type="ARBA" id="ARBA00022670"/>
    </source>
</evidence>
<evidence type="ECO:0000256" key="3">
    <source>
        <dbReference type="ARBA" id="ARBA00022801"/>
    </source>
</evidence>
<evidence type="ECO:0000313" key="9">
    <source>
        <dbReference type="Proteomes" id="UP000193944"/>
    </source>
</evidence>
<dbReference type="SUPFAM" id="SSF52743">
    <property type="entry name" value="Subtilisin-like"/>
    <property type="match status" value="1"/>
</dbReference>
<gene>
    <name evidence="8" type="ORF">BCR32DRAFT_330393</name>
</gene>
<evidence type="ECO:0000256" key="4">
    <source>
        <dbReference type="ARBA" id="ARBA00022825"/>
    </source>
</evidence>
<dbReference type="Proteomes" id="UP000193944">
    <property type="component" value="Unassembled WGS sequence"/>
</dbReference>
<keyword evidence="9" id="KW-1185">Reference proteome</keyword>
<evidence type="ECO:0000256" key="1">
    <source>
        <dbReference type="ARBA" id="ARBA00011073"/>
    </source>
</evidence>
<keyword evidence="3 5" id="KW-0378">Hydrolase</keyword>
<evidence type="ECO:0000259" key="7">
    <source>
        <dbReference type="Pfam" id="PF00082"/>
    </source>
</evidence>
<dbReference type="InterPro" id="IPR036852">
    <property type="entry name" value="Peptidase_S8/S53_dom_sf"/>
</dbReference>
<dbReference type="InterPro" id="IPR000209">
    <property type="entry name" value="Peptidase_S8/S53_dom"/>
</dbReference>
<dbReference type="PANTHER" id="PTHR43806">
    <property type="entry name" value="PEPTIDASE S8"/>
    <property type="match status" value="1"/>
</dbReference>
<feature type="compositionally biased region" description="Low complexity" evidence="6">
    <location>
        <begin position="227"/>
        <end position="247"/>
    </location>
</feature>
<dbReference type="STRING" id="1754192.A0A1Y1VWC4"/>
<accession>A0A1Y1VWC4</accession>
<feature type="domain" description="Peptidase S8/S53" evidence="7">
    <location>
        <begin position="314"/>
        <end position="579"/>
    </location>
</feature>
<dbReference type="InterPro" id="IPR050131">
    <property type="entry name" value="Peptidase_S8_subtilisin-like"/>
</dbReference>
<organism evidence="8 9">
    <name type="scientific">Anaeromyces robustus</name>
    <dbReference type="NCBI Taxonomy" id="1754192"/>
    <lineage>
        <taxon>Eukaryota</taxon>
        <taxon>Fungi</taxon>
        <taxon>Fungi incertae sedis</taxon>
        <taxon>Chytridiomycota</taxon>
        <taxon>Chytridiomycota incertae sedis</taxon>
        <taxon>Neocallimastigomycetes</taxon>
        <taxon>Neocallimastigales</taxon>
        <taxon>Neocallimastigaceae</taxon>
        <taxon>Anaeromyces</taxon>
    </lineage>
</organism>
<evidence type="ECO:0000256" key="6">
    <source>
        <dbReference type="SAM" id="MobiDB-lite"/>
    </source>
</evidence>
<keyword evidence="4 5" id="KW-0720">Serine protease</keyword>
<sequence length="652" mass="74558">MKNYFLLSIIIILFNYFIGVYTENANYIIAILRKESDKNYDETNDIIQQWIDELVIERMNDIYDIIEKHKDTYILENGEQDEKLEKEFNSISFKKRQNENTKYLFINKSRPNSLFEKHVKLHANPNNSTIRVTMKRRRGKKQKYLFINKNRPNNIYQRSILSSPNFNNKTTIDIDFIPFESNLVNHICPISNYYTVNAYLSEEAARIVCSLEDVIFCEKSINLKFENNVNNNDDNNNNNNNNNNNSGNKEKNNDFKNVYYNVDSIKNETNWSDVNVQEISISNNHLSLISQSAKIDKNKPIDNNFYYPSTAGHGIDIYFIDQGIIVNSEDYDTYKGTSYERTVTCDAIGTSNEIRNTTKKEKKNCRYKNEYPEHGIAVSSIAGGTVVGVSKKANLHMIAIDMTNISILRSLDYILLHGQPHKTIINLSVGHSDGFDKAEEDKLSDLISKGFIIINGAGNDSRNSCVDKNNKEFHAYAGYRKGISVGATETKIYEFGYRRANYSNYGDCIDIYAPGRVILPIIINESNAGYYDDGQGTSFAASIVTGVAASIMSEHPKIKYDQELMRNTLIKMAINDVISDLGSSDTPNHFINNGKRQVYYPNSSSNHDNNSSIDEKIKYSDDCNTKDRNKENKCLFKNDCKSEFNNCKNKGI</sequence>
<dbReference type="EMBL" id="MCFG01000469">
    <property type="protein sequence ID" value="ORX65296.1"/>
    <property type="molecule type" value="Genomic_DNA"/>
</dbReference>
<dbReference type="PROSITE" id="PS51892">
    <property type="entry name" value="SUBTILASE"/>
    <property type="match status" value="1"/>
</dbReference>
<comment type="caution">
    <text evidence="8">The sequence shown here is derived from an EMBL/GenBank/DDBJ whole genome shotgun (WGS) entry which is preliminary data.</text>
</comment>
<comment type="similarity">
    <text evidence="1 5">Belongs to the peptidase S8 family.</text>
</comment>
<feature type="active site" description="Charge relay system" evidence="5">
    <location>
        <position position="374"/>
    </location>
</feature>
<dbReference type="GO" id="GO:0005615">
    <property type="term" value="C:extracellular space"/>
    <property type="evidence" value="ECO:0007669"/>
    <property type="project" value="TreeGrafter"/>
</dbReference>
<proteinExistence type="inferred from homology"/>
<dbReference type="Pfam" id="PF00082">
    <property type="entry name" value="Peptidase_S8"/>
    <property type="match status" value="1"/>
</dbReference>
<dbReference type="AlphaFoldDB" id="A0A1Y1VWC4"/>
<evidence type="ECO:0000313" key="8">
    <source>
        <dbReference type="EMBL" id="ORX65296.1"/>
    </source>
</evidence>
<keyword evidence="2 5" id="KW-0645">Protease</keyword>
<protein>
    <submittedName>
        <fullName evidence="8">Subtilisin-like protein</fullName>
    </submittedName>
</protein>
<name>A0A1Y1VWC4_9FUNG</name>
<feature type="active site" description="Charge relay system" evidence="5">
    <location>
        <position position="321"/>
    </location>
</feature>
<dbReference type="Gene3D" id="3.40.50.200">
    <property type="entry name" value="Peptidase S8/S53 domain"/>
    <property type="match status" value="1"/>
</dbReference>
<reference evidence="8 9" key="1">
    <citation type="submission" date="2016-08" db="EMBL/GenBank/DDBJ databases">
        <title>A Parts List for Fungal Cellulosomes Revealed by Comparative Genomics.</title>
        <authorList>
            <consortium name="DOE Joint Genome Institute"/>
            <person name="Haitjema C.H."/>
            <person name="Gilmore S.P."/>
            <person name="Henske J.K."/>
            <person name="Solomon K.V."/>
            <person name="De Groot R."/>
            <person name="Kuo A."/>
            <person name="Mondo S.J."/>
            <person name="Salamov A.A."/>
            <person name="Labutti K."/>
            <person name="Zhao Z."/>
            <person name="Chiniquy J."/>
            <person name="Barry K."/>
            <person name="Brewer H.M."/>
            <person name="Purvine S.O."/>
            <person name="Wright A.T."/>
            <person name="Boxma B."/>
            <person name="Van Alen T."/>
            <person name="Hackstein J.H."/>
            <person name="Baker S.E."/>
            <person name="Grigoriev I.V."/>
            <person name="O'Malley M.A."/>
        </authorList>
    </citation>
    <scope>NUCLEOTIDE SEQUENCE [LARGE SCALE GENOMIC DNA]</scope>
    <source>
        <strain evidence="8 9">S4</strain>
    </source>
</reference>
<feature type="active site" description="Charge relay system" evidence="5">
    <location>
        <position position="538"/>
    </location>
</feature>
<dbReference type="GO" id="GO:0006508">
    <property type="term" value="P:proteolysis"/>
    <property type="evidence" value="ECO:0007669"/>
    <property type="project" value="UniProtKB-KW"/>
</dbReference>
<dbReference type="OrthoDB" id="1896086at2759"/>